<dbReference type="AlphaFoldDB" id="A0ABD0UKV3"/>
<dbReference type="EMBL" id="JANQDX010000015">
    <property type="protein sequence ID" value="KAL0911001.1"/>
    <property type="molecule type" value="Genomic_DNA"/>
</dbReference>
<protein>
    <recommendedName>
        <fullName evidence="3">Reverse transcriptase zinc-binding domain-containing protein</fullName>
    </recommendedName>
</protein>
<comment type="caution">
    <text evidence="1">The sequence shown here is derived from an EMBL/GenBank/DDBJ whole genome shotgun (WGS) entry which is preliminary data.</text>
</comment>
<organism evidence="1 2">
    <name type="scientific">Dendrobium thyrsiflorum</name>
    <name type="common">Pinecone-like raceme dendrobium</name>
    <name type="synonym">Orchid</name>
    <dbReference type="NCBI Taxonomy" id="117978"/>
    <lineage>
        <taxon>Eukaryota</taxon>
        <taxon>Viridiplantae</taxon>
        <taxon>Streptophyta</taxon>
        <taxon>Embryophyta</taxon>
        <taxon>Tracheophyta</taxon>
        <taxon>Spermatophyta</taxon>
        <taxon>Magnoliopsida</taxon>
        <taxon>Liliopsida</taxon>
        <taxon>Asparagales</taxon>
        <taxon>Orchidaceae</taxon>
        <taxon>Epidendroideae</taxon>
        <taxon>Malaxideae</taxon>
        <taxon>Dendrobiinae</taxon>
        <taxon>Dendrobium</taxon>
    </lineage>
</organism>
<name>A0ABD0UKV3_DENTH</name>
<gene>
    <name evidence="1" type="ORF">M5K25_019101</name>
</gene>
<evidence type="ECO:0000313" key="2">
    <source>
        <dbReference type="Proteomes" id="UP001552299"/>
    </source>
</evidence>
<evidence type="ECO:0000313" key="1">
    <source>
        <dbReference type="EMBL" id="KAL0911001.1"/>
    </source>
</evidence>
<reference evidence="1 2" key="1">
    <citation type="journal article" date="2024" name="Plant Biotechnol. J.">
        <title>Dendrobium thyrsiflorum genome and its molecular insights into genes involved in important horticultural traits.</title>
        <authorList>
            <person name="Chen B."/>
            <person name="Wang J.Y."/>
            <person name="Zheng P.J."/>
            <person name="Li K.L."/>
            <person name="Liang Y.M."/>
            <person name="Chen X.F."/>
            <person name="Zhang C."/>
            <person name="Zhao X."/>
            <person name="He X."/>
            <person name="Zhang G.Q."/>
            <person name="Liu Z.J."/>
            <person name="Xu Q."/>
        </authorList>
    </citation>
    <scope>NUCLEOTIDE SEQUENCE [LARGE SCALE GENOMIC DNA]</scope>
    <source>
        <strain evidence="1">GZMU011</strain>
    </source>
</reference>
<proteinExistence type="predicted"/>
<dbReference type="Proteomes" id="UP001552299">
    <property type="component" value="Unassembled WGS sequence"/>
</dbReference>
<evidence type="ECO:0008006" key="3">
    <source>
        <dbReference type="Google" id="ProtNLM"/>
    </source>
</evidence>
<sequence length="472" mass="55037">MLIGIQAGYSNFMSTFRFQNMWLLNDIFLNVVKENWEAPLHPDNNVIGMTRLWLKLKRLKYKINWWNRTIFKNLFANILVAEDFVNSCEIKCQVDPLVDNFKILQEAKESLFLLQDQEEIFWRQKVVCKHLLEGDKNTKHFHSLVKTNRAKRCNHKIIDAEGNHIERDGILPIPSLIILLKVWKRLCDVKCQVEPHLFWGLDKWLEQHSVDQLLNTYSKAVIKVSSFISNNCWDYIKLAEFLPDVIIQKILKIPWNVEAEDILLCDMTKNGNFSIMNAWHTNRVKHIANNAFSMIWHKNIPTSVSIFIWRLFVHLRKETSAGLRGTEREGYDHTIPRDKMAEEPMGRPVRSHIRSAIKGIGSHLHTSMDDNMCNLSTVAGFPHPIHQLEWEYSRLRILHYPLKWDQHTGKNLGIPTQKERKGLSWLNQHARSTSTSGGTRVFYGTFPSSLLVVHLQGSLSSNLLDVLPCWEF</sequence>
<keyword evidence="2" id="KW-1185">Reference proteome</keyword>
<accession>A0ABD0UKV3</accession>